<feature type="region of interest" description="Disordered" evidence="4">
    <location>
        <begin position="1"/>
        <end position="34"/>
    </location>
</feature>
<keyword evidence="5" id="KW-0472">Membrane</keyword>
<dbReference type="FunFam" id="2.30.30.1020:FF:000005">
    <property type="entry name" value="Regena, isoform C"/>
    <property type="match status" value="1"/>
</dbReference>
<keyword evidence="3" id="KW-0804">Transcription</keyword>
<accession>A0AAJ7IZF3</accession>
<keyword evidence="5" id="KW-1133">Transmembrane helix</keyword>
<evidence type="ECO:0000256" key="5">
    <source>
        <dbReference type="SAM" id="Phobius"/>
    </source>
</evidence>
<protein>
    <submittedName>
        <fullName evidence="8">Uncharacterized protein LOC108625094</fullName>
    </submittedName>
</protein>
<evidence type="ECO:0000256" key="3">
    <source>
        <dbReference type="ARBA" id="ARBA00023163"/>
    </source>
</evidence>
<dbReference type="Gene3D" id="2.30.30.1020">
    <property type="entry name" value="CCR4-NOT complex subunit 2/3/5, C-terminal domain"/>
    <property type="match status" value="1"/>
</dbReference>
<dbReference type="Proteomes" id="UP000694925">
    <property type="component" value="Unplaced"/>
</dbReference>
<sequence>MANLNFEQPPRSIANASLTSRTGGGGGLNSSTLMGHVTPTSGMFSGSSASTSSSANSAVVVTNVYPGASGAGGGQNSHQPQQQQLSPMGSRGLFGQRAFTDRRTMPALGTSNPMGSMGTFGIPQSRNYGSQINNFHSVFGSGGGGDTSTPPLLDLSEFPSLTNRGQGDSMPQPSPMPGKQPYVGMVKQPTSESSEFTMSSEDFPALPGTQNREGPSPGGSVSGDKNIPVGLGPEIGQDVLQANRAPGSEKSQSSKKGIQTSPDGKVTNIPASMVKDQFGIVGLLTFIRAAETDPNLVSLALGQDLTALGLNLNSPESLYQNFGGPWAETPCRPQDIDFHVPPEYLINATIRDKLAPVKLNRYKDDLLFYMFYTNVGDVLQLAAAAELYSREWRYHTEEKVWITQAPGLGLVEKTSTYERGTYYYFDAQSWRKVAKEFHLDYTKLEINAVDYNITLSDDGPVVLGGTITFKADLFPSVKNSTESYKYWWSDNSLKPHIYETEPTFNTTTYWSLNISPENYTVGIYEVEVVVSKRLMLWWWEITSIRTKFYVNQFLNGKIVISQPNNTATDSYVSPLSEANVTLDIRKGDLDHLKKATSLLTYWFIDCHYFGQTTELYLPYNFTVSDKSHQIDALVIASYNPPTTIAPWPTVAPIITTTSPNATVTNATISNTTDEIVTTTTSAENITGQTILTSTVAPTPPNDVESTSIFSVNNISLPYVCSNSSIIPPDPNKTYGYFSKKIDVRAPITNITVEGTNWIQPWAMLSLNITCNGTGPFNKCLHFHRGNYNITGNETCESAVRLNTCNFSIMHYFLEPSVYTILIILNNDISKQIYPLTINIYKVTTKPQLSVIVVPVSCSLAAVVLIIFGIAYYMQSRARFTVEVANFNFGQSNPEMEYKTFRERLRDSFNNALSPGSKRISGYKPLNSSSQNIQSK</sequence>
<feature type="region of interest" description="Disordered" evidence="4">
    <location>
        <begin position="69"/>
        <end position="93"/>
    </location>
</feature>
<evidence type="ECO:0000259" key="6">
    <source>
        <dbReference type="Pfam" id="PF04153"/>
    </source>
</evidence>
<evidence type="ECO:0000256" key="2">
    <source>
        <dbReference type="ARBA" id="ARBA00023015"/>
    </source>
</evidence>
<feature type="compositionally biased region" description="Polar residues" evidence="4">
    <location>
        <begin position="159"/>
        <end position="171"/>
    </location>
</feature>
<comment type="similarity">
    <text evidence="1">Belongs to the CNOT2/3/5 family.</text>
</comment>
<organism evidence="7 8">
    <name type="scientific">Ceratina calcarata</name>
    <dbReference type="NCBI Taxonomy" id="156304"/>
    <lineage>
        <taxon>Eukaryota</taxon>
        <taxon>Metazoa</taxon>
        <taxon>Ecdysozoa</taxon>
        <taxon>Arthropoda</taxon>
        <taxon>Hexapoda</taxon>
        <taxon>Insecta</taxon>
        <taxon>Pterygota</taxon>
        <taxon>Neoptera</taxon>
        <taxon>Endopterygota</taxon>
        <taxon>Hymenoptera</taxon>
        <taxon>Apocrita</taxon>
        <taxon>Aculeata</taxon>
        <taxon>Apoidea</taxon>
        <taxon>Anthophila</taxon>
        <taxon>Apidae</taxon>
        <taxon>Ceratina</taxon>
        <taxon>Zadontomerus</taxon>
    </lineage>
</organism>
<name>A0AAJ7IZF3_9HYME</name>
<dbReference type="GO" id="GO:0030015">
    <property type="term" value="C:CCR4-NOT core complex"/>
    <property type="evidence" value="ECO:0007669"/>
    <property type="project" value="InterPro"/>
</dbReference>
<feature type="compositionally biased region" description="Polar residues" evidence="4">
    <location>
        <begin position="249"/>
        <end position="262"/>
    </location>
</feature>
<keyword evidence="7" id="KW-1185">Reference proteome</keyword>
<dbReference type="GeneID" id="108625094"/>
<dbReference type="GO" id="GO:0006355">
    <property type="term" value="P:regulation of DNA-templated transcription"/>
    <property type="evidence" value="ECO:0007669"/>
    <property type="project" value="InterPro"/>
</dbReference>
<gene>
    <name evidence="8" type="primary">LOC108625094</name>
</gene>
<feature type="compositionally biased region" description="Low complexity" evidence="4">
    <location>
        <begin position="190"/>
        <end position="201"/>
    </location>
</feature>
<dbReference type="InterPro" id="IPR007282">
    <property type="entry name" value="NOT2/3/5_C"/>
</dbReference>
<evidence type="ECO:0000313" key="8">
    <source>
        <dbReference type="RefSeq" id="XP_017880325.2"/>
    </source>
</evidence>
<dbReference type="PANTHER" id="PTHR23326">
    <property type="entry name" value="CCR4 NOT-RELATED"/>
    <property type="match status" value="1"/>
</dbReference>
<dbReference type="InterPro" id="IPR038635">
    <property type="entry name" value="CCR4-NOT_su2/3/5_C_sf"/>
</dbReference>
<feature type="transmembrane region" description="Helical" evidence="5">
    <location>
        <begin position="848"/>
        <end position="872"/>
    </location>
</feature>
<dbReference type="GO" id="GO:2000036">
    <property type="term" value="P:regulation of stem cell population maintenance"/>
    <property type="evidence" value="ECO:0007669"/>
    <property type="project" value="UniProtKB-ARBA"/>
</dbReference>
<keyword evidence="2" id="KW-0805">Transcription regulation</keyword>
<feature type="domain" description="NOT2/NOT3/NOT5 C-terminal" evidence="6">
    <location>
        <begin position="320"/>
        <end position="444"/>
    </location>
</feature>
<dbReference type="RefSeq" id="XP_017880325.2">
    <property type="nucleotide sequence ID" value="XM_018024836.2"/>
</dbReference>
<dbReference type="KEGG" id="ccal:108625094"/>
<evidence type="ECO:0000256" key="1">
    <source>
        <dbReference type="ARBA" id="ARBA00007682"/>
    </source>
</evidence>
<keyword evidence="5" id="KW-0812">Transmembrane</keyword>
<dbReference type="Pfam" id="PF04153">
    <property type="entry name" value="NOT2_3_5_C"/>
    <property type="match status" value="1"/>
</dbReference>
<dbReference type="InterPro" id="IPR040168">
    <property type="entry name" value="Not2/3/5"/>
</dbReference>
<evidence type="ECO:0000313" key="7">
    <source>
        <dbReference type="Proteomes" id="UP000694925"/>
    </source>
</evidence>
<reference evidence="8" key="1">
    <citation type="submission" date="2025-08" db="UniProtKB">
        <authorList>
            <consortium name="RefSeq"/>
        </authorList>
    </citation>
    <scope>IDENTIFICATION</scope>
    <source>
        <tissue evidence="8">Whole body</tissue>
    </source>
</reference>
<dbReference type="AlphaFoldDB" id="A0AAJ7IZF3"/>
<evidence type="ECO:0000256" key="4">
    <source>
        <dbReference type="SAM" id="MobiDB-lite"/>
    </source>
</evidence>
<feature type="region of interest" description="Disordered" evidence="4">
    <location>
        <begin position="158"/>
        <end position="269"/>
    </location>
</feature>
<proteinExistence type="inferred from homology"/>